<comment type="caution">
    <text evidence="3">The sequence shown here is derived from an EMBL/GenBank/DDBJ whole genome shotgun (WGS) entry which is preliminary data.</text>
</comment>
<name>A0A8J3VHF4_9ACTN</name>
<dbReference type="Proteomes" id="UP000612899">
    <property type="component" value="Unassembled WGS sequence"/>
</dbReference>
<evidence type="ECO:0000313" key="3">
    <source>
        <dbReference type="EMBL" id="GIH07344.1"/>
    </source>
</evidence>
<evidence type="ECO:0000313" key="4">
    <source>
        <dbReference type="Proteomes" id="UP000612899"/>
    </source>
</evidence>
<dbReference type="PROSITE" id="PS50943">
    <property type="entry name" value="HTH_CROC1"/>
    <property type="match status" value="1"/>
</dbReference>
<dbReference type="Gene3D" id="1.10.260.40">
    <property type="entry name" value="lambda repressor-like DNA-binding domains"/>
    <property type="match status" value="1"/>
</dbReference>
<reference evidence="3" key="1">
    <citation type="submission" date="2021-01" db="EMBL/GenBank/DDBJ databases">
        <title>Whole genome shotgun sequence of Rhizocola hellebori NBRC 109834.</title>
        <authorList>
            <person name="Komaki H."/>
            <person name="Tamura T."/>
        </authorList>
    </citation>
    <scope>NUCLEOTIDE SEQUENCE</scope>
    <source>
        <strain evidence="3">NBRC 109834</strain>
    </source>
</reference>
<sequence>METDAHPATGLSAIVAKEIRIMLVRLDLKQSELAARLGVNEMWLSRRLRGAQPIDLNDLQRIAETLGVEVTDLLPRPNEGRTVATAGEPARTAAYATGGAASRNEINVR</sequence>
<dbReference type="GO" id="GO:0003677">
    <property type="term" value="F:DNA binding"/>
    <property type="evidence" value="ECO:0007669"/>
    <property type="project" value="InterPro"/>
</dbReference>
<dbReference type="InterPro" id="IPR010982">
    <property type="entry name" value="Lambda_DNA-bd_dom_sf"/>
</dbReference>
<keyword evidence="4" id="KW-1185">Reference proteome</keyword>
<organism evidence="3 4">
    <name type="scientific">Rhizocola hellebori</name>
    <dbReference type="NCBI Taxonomy" id="1392758"/>
    <lineage>
        <taxon>Bacteria</taxon>
        <taxon>Bacillati</taxon>
        <taxon>Actinomycetota</taxon>
        <taxon>Actinomycetes</taxon>
        <taxon>Micromonosporales</taxon>
        <taxon>Micromonosporaceae</taxon>
        <taxon>Rhizocola</taxon>
    </lineage>
</organism>
<feature type="compositionally biased region" description="Low complexity" evidence="1">
    <location>
        <begin position="90"/>
        <end position="101"/>
    </location>
</feature>
<feature type="domain" description="HTH cro/C1-type" evidence="2">
    <location>
        <begin position="19"/>
        <end position="73"/>
    </location>
</feature>
<evidence type="ECO:0000259" key="2">
    <source>
        <dbReference type="PROSITE" id="PS50943"/>
    </source>
</evidence>
<dbReference type="CDD" id="cd00093">
    <property type="entry name" value="HTH_XRE"/>
    <property type="match status" value="1"/>
</dbReference>
<dbReference type="SUPFAM" id="SSF47413">
    <property type="entry name" value="lambda repressor-like DNA-binding domains"/>
    <property type="match status" value="1"/>
</dbReference>
<protein>
    <recommendedName>
        <fullName evidence="2">HTH cro/C1-type domain-containing protein</fullName>
    </recommendedName>
</protein>
<dbReference type="AlphaFoldDB" id="A0A8J3VHF4"/>
<proteinExistence type="predicted"/>
<dbReference type="InterPro" id="IPR001387">
    <property type="entry name" value="Cro/C1-type_HTH"/>
</dbReference>
<dbReference type="SMART" id="SM00530">
    <property type="entry name" value="HTH_XRE"/>
    <property type="match status" value="1"/>
</dbReference>
<accession>A0A8J3VHF4</accession>
<gene>
    <name evidence="3" type="ORF">Rhe02_54110</name>
</gene>
<dbReference type="Pfam" id="PF01381">
    <property type="entry name" value="HTH_3"/>
    <property type="match status" value="1"/>
</dbReference>
<evidence type="ECO:0000256" key="1">
    <source>
        <dbReference type="SAM" id="MobiDB-lite"/>
    </source>
</evidence>
<feature type="region of interest" description="Disordered" evidence="1">
    <location>
        <begin position="79"/>
        <end position="109"/>
    </location>
</feature>
<dbReference type="EMBL" id="BONY01000036">
    <property type="protein sequence ID" value="GIH07344.1"/>
    <property type="molecule type" value="Genomic_DNA"/>
</dbReference>